<evidence type="ECO:0000313" key="3">
    <source>
        <dbReference type="EMBL" id="PSR80966.1"/>
    </source>
</evidence>
<feature type="chain" id="PRO_5015592722" description="Infection structure specific protein" evidence="2">
    <location>
        <begin position="18"/>
        <end position="231"/>
    </location>
</feature>
<keyword evidence="2" id="KW-0732">Signal</keyword>
<evidence type="ECO:0008006" key="5">
    <source>
        <dbReference type="Google" id="ProtNLM"/>
    </source>
</evidence>
<feature type="region of interest" description="Disordered" evidence="1">
    <location>
        <begin position="163"/>
        <end position="198"/>
    </location>
</feature>
<proteinExistence type="predicted"/>
<accession>A0A2T3A191</accession>
<keyword evidence="4" id="KW-1185">Reference proteome</keyword>
<dbReference type="STRING" id="2025994.A0A2T3A191"/>
<dbReference type="AlphaFoldDB" id="A0A2T3A191"/>
<dbReference type="InParanoid" id="A0A2T3A191"/>
<feature type="signal peptide" evidence="2">
    <location>
        <begin position="1"/>
        <end position="17"/>
    </location>
</feature>
<reference evidence="3 4" key="1">
    <citation type="journal article" date="2018" name="Mycol. Prog.">
        <title>Coniella lustricola, a new species from submerged detritus.</title>
        <authorList>
            <person name="Raudabaugh D.B."/>
            <person name="Iturriaga T."/>
            <person name="Carver A."/>
            <person name="Mondo S."/>
            <person name="Pangilinan J."/>
            <person name="Lipzen A."/>
            <person name="He G."/>
            <person name="Amirebrahimi M."/>
            <person name="Grigoriev I.V."/>
            <person name="Miller A.N."/>
        </authorList>
    </citation>
    <scope>NUCLEOTIDE SEQUENCE [LARGE SCALE GENOMIC DNA]</scope>
    <source>
        <strain evidence="3 4">B22-T-1</strain>
    </source>
</reference>
<evidence type="ECO:0000256" key="2">
    <source>
        <dbReference type="SAM" id="SignalP"/>
    </source>
</evidence>
<protein>
    <recommendedName>
        <fullName evidence="5">Infection structure specific protein</fullName>
    </recommendedName>
</protein>
<name>A0A2T3A191_9PEZI</name>
<sequence>MHSSSILMATFAAAVSANMQRMVVTIPKLVAERGVWARQTDSASGTASVDPVCESASETLASLVEDLPTPPAALESWAEASATATAAASSGDDDDCNISVPASLSSEYSAYSTSVLEWYSSWSSEIEAVVAECTEFEADATALSVCTSNDALATGSSTGTASVASVSATTTSTSKKTTTTTSTGTSSASGSSTQTSSSSATSAAATAGAAAREVGIAGAVIAGVLGAVIAL</sequence>
<gene>
    <name evidence="3" type="ORF">BD289DRAFT_455019</name>
</gene>
<evidence type="ECO:0000313" key="4">
    <source>
        <dbReference type="Proteomes" id="UP000241462"/>
    </source>
</evidence>
<dbReference type="EMBL" id="KZ678513">
    <property type="protein sequence ID" value="PSR80966.1"/>
    <property type="molecule type" value="Genomic_DNA"/>
</dbReference>
<organism evidence="3 4">
    <name type="scientific">Coniella lustricola</name>
    <dbReference type="NCBI Taxonomy" id="2025994"/>
    <lineage>
        <taxon>Eukaryota</taxon>
        <taxon>Fungi</taxon>
        <taxon>Dikarya</taxon>
        <taxon>Ascomycota</taxon>
        <taxon>Pezizomycotina</taxon>
        <taxon>Sordariomycetes</taxon>
        <taxon>Sordariomycetidae</taxon>
        <taxon>Diaporthales</taxon>
        <taxon>Schizoparmaceae</taxon>
        <taxon>Coniella</taxon>
    </lineage>
</organism>
<evidence type="ECO:0000256" key="1">
    <source>
        <dbReference type="SAM" id="MobiDB-lite"/>
    </source>
</evidence>
<dbReference type="Proteomes" id="UP000241462">
    <property type="component" value="Unassembled WGS sequence"/>
</dbReference>